<dbReference type="Proteomes" id="UP000032515">
    <property type="component" value="Unassembled WGS sequence"/>
</dbReference>
<evidence type="ECO:0000313" key="3">
    <source>
        <dbReference type="Proteomes" id="UP000032515"/>
    </source>
</evidence>
<dbReference type="AlphaFoldDB" id="A0A0D7F490"/>
<dbReference type="Pfam" id="PF00535">
    <property type="entry name" value="Glycos_transf_2"/>
    <property type="match status" value="1"/>
</dbReference>
<organism evidence="2 3">
    <name type="scientific">Rhodopseudomonas palustris</name>
    <dbReference type="NCBI Taxonomy" id="1076"/>
    <lineage>
        <taxon>Bacteria</taxon>
        <taxon>Pseudomonadati</taxon>
        <taxon>Pseudomonadota</taxon>
        <taxon>Alphaproteobacteria</taxon>
        <taxon>Hyphomicrobiales</taxon>
        <taxon>Nitrobacteraceae</taxon>
        <taxon>Rhodopseudomonas</taxon>
    </lineage>
</organism>
<dbReference type="PANTHER" id="PTHR22916">
    <property type="entry name" value="GLYCOSYLTRANSFERASE"/>
    <property type="match status" value="1"/>
</dbReference>
<dbReference type="OrthoDB" id="9794124at2"/>
<reference evidence="2 3" key="1">
    <citation type="submission" date="2014-11" db="EMBL/GenBank/DDBJ databases">
        <title>Genomics and ecophysiology of heterotrophic nitrogen fixing bacteria isolated from estuarine surface water.</title>
        <authorList>
            <person name="Bentzon-Tilia M."/>
            <person name="Severin I."/>
            <person name="Hansen L.H."/>
            <person name="Riemann L."/>
        </authorList>
    </citation>
    <scope>NUCLEOTIDE SEQUENCE [LARGE SCALE GENOMIC DNA]</scope>
    <source>
        <strain evidence="2 3">BAL398</strain>
    </source>
</reference>
<dbReference type="CDD" id="cd00761">
    <property type="entry name" value="Glyco_tranf_GTA_type"/>
    <property type="match status" value="1"/>
</dbReference>
<dbReference type="InterPro" id="IPR029044">
    <property type="entry name" value="Nucleotide-diphossugar_trans"/>
</dbReference>
<gene>
    <name evidence="2" type="ORF">OO17_02040</name>
</gene>
<dbReference type="RefSeq" id="WP_044405035.1">
    <property type="nucleotide sequence ID" value="NZ_JXXE01000034.1"/>
</dbReference>
<proteinExistence type="predicted"/>
<name>A0A0D7F490_RHOPL</name>
<comment type="caution">
    <text evidence="2">The sequence shown here is derived from an EMBL/GenBank/DDBJ whole genome shotgun (WGS) entry which is preliminary data.</text>
</comment>
<evidence type="ECO:0000313" key="2">
    <source>
        <dbReference type="EMBL" id="KIZ47873.1"/>
    </source>
</evidence>
<dbReference type="Gene3D" id="3.90.550.10">
    <property type="entry name" value="Spore Coat Polysaccharide Biosynthesis Protein SpsA, Chain A"/>
    <property type="match status" value="1"/>
</dbReference>
<dbReference type="EMBL" id="JXXE01000034">
    <property type="protein sequence ID" value="KIZ47873.1"/>
    <property type="molecule type" value="Genomic_DNA"/>
</dbReference>
<protein>
    <recommendedName>
        <fullName evidence="1">Glycosyltransferase 2-like domain-containing protein</fullName>
    </recommendedName>
</protein>
<sequence>MEPTLSIIIAAYNAEKYIAQCLAPLTEFRAVDVEIIVVDDGSTDNTEQIVNSFKDPRLTLLNQSNRGPSAARNAAFRHSRGKFILPFDADDIAIAENWPSMIAALEANTDAVLAFGRRSLIHGDSSEVPSLPSTRAEGVNDAAAFPRIFKGNFLQNTGTAIIRREALEAAGLWNEGLRVGEDWDLWCRLACLGSFLSCPVHVMGYRIHAQSAMGAPIQKDFPDPALEAIETIYAHPMVKHATGASRSTLKRKAIAWQTYHWGTRLIRNGETFAGAKKLSQAITLRPSLLIHILGFPWRRLRSLLALSGITEAISRGRLMGYVWGACLLPASGL</sequence>
<accession>A0A0D7F490</accession>
<dbReference type="GO" id="GO:0016758">
    <property type="term" value="F:hexosyltransferase activity"/>
    <property type="evidence" value="ECO:0007669"/>
    <property type="project" value="UniProtKB-ARBA"/>
</dbReference>
<dbReference type="SUPFAM" id="SSF53448">
    <property type="entry name" value="Nucleotide-diphospho-sugar transferases"/>
    <property type="match status" value="1"/>
</dbReference>
<feature type="domain" description="Glycosyltransferase 2-like" evidence="1">
    <location>
        <begin position="6"/>
        <end position="168"/>
    </location>
</feature>
<evidence type="ECO:0000259" key="1">
    <source>
        <dbReference type="Pfam" id="PF00535"/>
    </source>
</evidence>
<dbReference type="PATRIC" id="fig|1076.23.peg.4450"/>
<dbReference type="InterPro" id="IPR001173">
    <property type="entry name" value="Glyco_trans_2-like"/>
</dbReference>
<dbReference type="PANTHER" id="PTHR22916:SF3">
    <property type="entry name" value="UDP-GLCNAC:BETAGAL BETA-1,3-N-ACETYLGLUCOSAMINYLTRANSFERASE-LIKE PROTEIN 1"/>
    <property type="match status" value="1"/>
</dbReference>